<keyword evidence="1" id="KW-0732">Signal</keyword>
<evidence type="ECO:0000313" key="3">
    <source>
        <dbReference type="Proteomes" id="UP000236959"/>
    </source>
</evidence>
<keyword evidence="3" id="KW-1185">Reference proteome</keyword>
<accession>A0A2S3V266</accession>
<name>A0A2S3V266_9HYPH</name>
<dbReference type="EMBL" id="PPCN01000001">
    <property type="protein sequence ID" value="POF34074.1"/>
    <property type="molecule type" value="Genomic_DNA"/>
</dbReference>
<organism evidence="2 3">
    <name type="scientific">Roseibium marinum</name>
    <dbReference type="NCBI Taxonomy" id="281252"/>
    <lineage>
        <taxon>Bacteria</taxon>
        <taxon>Pseudomonadati</taxon>
        <taxon>Pseudomonadota</taxon>
        <taxon>Alphaproteobacteria</taxon>
        <taxon>Hyphomicrobiales</taxon>
        <taxon>Stappiaceae</taxon>
        <taxon>Roseibium</taxon>
    </lineage>
</organism>
<protein>
    <submittedName>
        <fullName evidence="2">Uncharacterized protein</fullName>
    </submittedName>
</protein>
<evidence type="ECO:0000256" key="1">
    <source>
        <dbReference type="SAM" id="SignalP"/>
    </source>
</evidence>
<dbReference type="RefSeq" id="WP_103220706.1">
    <property type="nucleotide sequence ID" value="NZ_PPCN01000001.1"/>
</dbReference>
<dbReference type="Proteomes" id="UP000236959">
    <property type="component" value="Unassembled WGS sequence"/>
</dbReference>
<dbReference type="OrthoDB" id="7679478at2"/>
<feature type="signal peptide" evidence="1">
    <location>
        <begin position="1"/>
        <end position="23"/>
    </location>
</feature>
<dbReference type="AlphaFoldDB" id="A0A2S3V266"/>
<reference evidence="2 3" key="1">
    <citation type="submission" date="2018-01" db="EMBL/GenBank/DDBJ databases">
        <title>Genomic Encyclopedia of Archaeal and Bacterial Type Strains, Phase II (KMG-II): from individual species to whole genera.</title>
        <authorList>
            <person name="Goeker M."/>
        </authorList>
    </citation>
    <scope>NUCLEOTIDE SEQUENCE [LARGE SCALE GENOMIC DNA]</scope>
    <source>
        <strain evidence="2 3">DSM 17023</strain>
    </source>
</reference>
<feature type="chain" id="PRO_5015602282" evidence="1">
    <location>
        <begin position="24"/>
        <end position="78"/>
    </location>
</feature>
<proteinExistence type="predicted"/>
<evidence type="ECO:0000313" key="2">
    <source>
        <dbReference type="EMBL" id="POF34074.1"/>
    </source>
</evidence>
<comment type="caution">
    <text evidence="2">The sequence shown here is derived from an EMBL/GenBank/DDBJ whole genome shotgun (WGS) entry which is preliminary data.</text>
</comment>
<gene>
    <name evidence="2" type="ORF">CLV41_101525</name>
</gene>
<sequence length="78" mass="8216">MRLLTTGIAALALTAFAVAPASACPWDKTAQAKQKMTVAEVTTLPQFDTEAAIATNDLSDETLRKMSVLPVPGEKPAE</sequence>